<dbReference type="RefSeq" id="WP_174629878.1">
    <property type="nucleotide sequence ID" value="NZ_CP049074.1"/>
</dbReference>
<protein>
    <submittedName>
        <fullName evidence="2">MFS transporter</fullName>
    </submittedName>
</protein>
<dbReference type="EMBL" id="CP049074">
    <property type="protein sequence ID" value="QKQ99681.1"/>
    <property type="molecule type" value="Genomic_DNA"/>
</dbReference>
<keyword evidence="1" id="KW-0472">Membrane</keyword>
<dbReference type="Pfam" id="PF07690">
    <property type="entry name" value="MFS_1"/>
    <property type="match status" value="1"/>
</dbReference>
<dbReference type="InterPro" id="IPR011701">
    <property type="entry name" value="MFS"/>
</dbReference>
<evidence type="ECO:0000313" key="3">
    <source>
        <dbReference type="Proteomes" id="UP000509301"/>
    </source>
</evidence>
<keyword evidence="1" id="KW-0812">Transmembrane</keyword>
<dbReference type="SUPFAM" id="SSF103473">
    <property type="entry name" value="MFS general substrate transporter"/>
    <property type="match status" value="1"/>
</dbReference>
<dbReference type="Proteomes" id="UP000509301">
    <property type="component" value="Chromosome"/>
</dbReference>
<name>A0A6N0NSK0_9CREN</name>
<feature type="transmembrane region" description="Helical" evidence="1">
    <location>
        <begin position="149"/>
        <end position="168"/>
    </location>
</feature>
<feature type="transmembrane region" description="Helical" evidence="1">
    <location>
        <begin position="340"/>
        <end position="360"/>
    </location>
</feature>
<gene>
    <name evidence="2" type="ORF">GWK48_04100</name>
</gene>
<proteinExistence type="predicted"/>
<accession>A0A6N0NSK0</accession>
<dbReference type="GO" id="GO:0022857">
    <property type="term" value="F:transmembrane transporter activity"/>
    <property type="evidence" value="ECO:0007669"/>
    <property type="project" value="InterPro"/>
</dbReference>
<keyword evidence="1" id="KW-1133">Transmembrane helix</keyword>
<keyword evidence="3" id="KW-1185">Reference proteome</keyword>
<evidence type="ECO:0000256" key="1">
    <source>
        <dbReference type="SAM" id="Phobius"/>
    </source>
</evidence>
<dbReference type="InterPro" id="IPR036259">
    <property type="entry name" value="MFS_trans_sf"/>
</dbReference>
<feature type="transmembrane region" description="Helical" evidence="1">
    <location>
        <begin position="33"/>
        <end position="54"/>
    </location>
</feature>
<evidence type="ECO:0000313" key="2">
    <source>
        <dbReference type="EMBL" id="QKQ99681.1"/>
    </source>
</evidence>
<organism evidence="2 3">
    <name type="scientific">Metallosphaera tengchongensis</name>
    <dbReference type="NCBI Taxonomy" id="1532350"/>
    <lineage>
        <taxon>Archaea</taxon>
        <taxon>Thermoproteota</taxon>
        <taxon>Thermoprotei</taxon>
        <taxon>Sulfolobales</taxon>
        <taxon>Sulfolobaceae</taxon>
        <taxon>Metallosphaera</taxon>
    </lineage>
</organism>
<dbReference type="OrthoDB" id="34469at2157"/>
<feature type="transmembrane region" description="Helical" evidence="1">
    <location>
        <begin position="280"/>
        <end position="302"/>
    </location>
</feature>
<sequence>MRKFLSQPLLVATTTYIGIWYPVTLYAQTKSVFLLGLATTLYNLANGAGSYFWGDLLDRTYRRVEFGVTLPSLLLISSILLNGNLTESLLGYSLAGFSSSLNSPLYSLILLENYSFEEIPKMNSRLSQLTLIGNAAGSISAIFESSYTYPLVLSIFSLPLTLFSISGVTGKPNFDRRLRTKNVKELSEALISFASFNFAAEIFFTAYVPLNYDLKNPKYFIYLSYFILYLIDEGVYYISARIVNGKESFLMYVSLTGRALIVLLTSALLKLRIEPNTSQIPLFVTFGSIYPVFSISFFSYIFRGLKKNRGSIIGIFNAVEDMANIAGSSAVSFFGNDLNLDYLVSFYSFSLSTITLYAFISRRYSTSSSS</sequence>
<feature type="transmembrane region" description="Helical" evidence="1">
    <location>
        <begin position="9"/>
        <end position="27"/>
    </location>
</feature>
<feature type="transmembrane region" description="Helical" evidence="1">
    <location>
        <begin position="189"/>
        <end position="207"/>
    </location>
</feature>
<feature type="transmembrane region" description="Helical" evidence="1">
    <location>
        <begin position="66"/>
        <end position="83"/>
    </location>
</feature>
<feature type="transmembrane region" description="Helical" evidence="1">
    <location>
        <begin position="249"/>
        <end position="268"/>
    </location>
</feature>
<feature type="transmembrane region" description="Helical" evidence="1">
    <location>
        <begin position="219"/>
        <end position="237"/>
    </location>
</feature>
<dbReference type="GeneID" id="55641103"/>
<dbReference type="KEGG" id="mten:GWK48_04100"/>
<reference evidence="2 3" key="1">
    <citation type="submission" date="2020-02" db="EMBL/GenBank/DDBJ databases">
        <title>Comparative genome analysis reveals the metabolism and evolution of the thermophilic archaeal genus Metallosphaera.</title>
        <authorList>
            <person name="Jiang C."/>
        </authorList>
    </citation>
    <scope>NUCLEOTIDE SEQUENCE [LARGE SCALE GENOMIC DNA]</scope>
    <source>
        <strain evidence="2 3">Ric-A</strain>
    </source>
</reference>
<dbReference type="AlphaFoldDB" id="A0A6N0NSK0"/>
<dbReference type="Gene3D" id="1.20.1250.20">
    <property type="entry name" value="MFS general substrate transporter like domains"/>
    <property type="match status" value="1"/>
</dbReference>